<evidence type="ECO:0000313" key="9">
    <source>
        <dbReference type="EMBL" id="MDR8019511.1"/>
    </source>
</evidence>
<dbReference type="Gene3D" id="3.40.50.150">
    <property type="entry name" value="Vaccinia Virus protein VP39"/>
    <property type="match status" value="1"/>
</dbReference>
<dbReference type="Gene3D" id="1.10.8.10">
    <property type="entry name" value="DNA helicase RuvA subunit, C-terminal domain"/>
    <property type="match status" value="1"/>
</dbReference>
<dbReference type="PANTHER" id="PTHR18895:SF74">
    <property type="entry name" value="MTRF1L RELEASE FACTOR GLUTAMINE METHYLTRANSFERASE"/>
    <property type="match status" value="1"/>
</dbReference>
<feature type="binding site" evidence="5">
    <location>
        <begin position="147"/>
        <end position="151"/>
    </location>
    <ligand>
        <name>S-adenosyl-L-methionine</name>
        <dbReference type="ChEBI" id="CHEBI:59789"/>
    </ligand>
</feature>
<dbReference type="EC" id="2.1.1.297" evidence="5"/>
<dbReference type="NCBIfam" id="TIGR03534">
    <property type="entry name" value="RF_mod_PrmC"/>
    <property type="match status" value="1"/>
</dbReference>
<evidence type="ECO:0000256" key="5">
    <source>
        <dbReference type="HAMAP-Rule" id="MF_02126"/>
    </source>
</evidence>
<protein>
    <recommendedName>
        <fullName evidence="5">Release factor glutamine methyltransferase</fullName>
        <shortName evidence="5">RF MTase</shortName>
        <ecNumber evidence="5">2.1.1.297</ecNumber>
    </recommendedName>
    <alternativeName>
        <fullName evidence="5">N5-glutamine methyltransferase PrmC</fullName>
    </alternativeName>
    <alternativeName>
        <fullName evidence="5">Protein-(glutamine-N5) MTase PrmC</fullName>
    </alternativeName>
    <alternativeName>
        <fullName evidence="5">Protein-glutamine N-methyltransferase PrmC</fullName>
    </alternativeName>
</protein>
<comment type="function">
    <text evidence="5">Methylates the class 1 translation termination release factors RF1/PrfA and RF2/PrfB on the glutamine residue of the universally conserved GGQ motif.</text>
</comment>
<keyword evidence="10" id="KW-1185">Reference proteome</keyword>
<feature type="binding site" evidence="5">
    <location>
        <position position="212"/>
    </location>
    <ligand>
        <name>S-adenosyl-L-methionine</name>
        <dbReference type="ChEBI" id="CHEBI:59789"/>
    </ligand>
</feature>
<dbReference type="NCBIfam" id="TIGR00536">
    <property type="entry name" value="hemK_fam"/>
    <property type="match status" value="1"/>
</dbReference>
<evidence type="ECO:0000259" key="8">
    <source>
        <dbReference type="Pfam" id="PF17827"/>
    </source>
</evidence>
<dbReference type="InterPro" id="IPR007848">
    <property type="entry name" value="Small_mtfrase_dom"/>
</dbReference>
<evidence type="ECO:0000256" key="2">
    <source>
        <dbReference type="ARBA" id="ARBA00022679"/>
    </source>
</evidence>
<dbReference type="InterPro" id="IPR040758">
    <property type="entry name" value="PrmC_N"/>
</dbReference>
<dbReference type="CDD" id="cd02440">
    <property type="entry name" value="AdoMet_MTases"/>
    <property type="match status" value="1"/>
</dbReference>
<dbReference type="SUPFAM" id="SSF53335">
    <property type="entry name" value="S-adenosyl-L-methionine-dependent methyltransferases"/>
    <property type="match status" value="1"/>
</dbReference>
<comment type="caution">
    <text evidence="5">Lacks conserved residue(s) required for the propagation of feature annotation.</text>
</comment>
<dbReference type="RefSeq" id="WP_310548500.1">
    <property type="nucleotide sequence ID" value="NZ_JAVKGR010000008.1"/>
</dbReference>
<dbReference type="HAMAP" id="MF_02126">
    <property type="entry name" value="RF_methyltr_PrmC"/>
    <property type="match status" value="1"/>
</dbReference>
<keyword evidence="1 5" id="KW-0489">Methyltransferase</keyword>
<dbReference type="Pfam" id="PF17827">
    <property type="entry name" value="PrmC_N"/>
    <property type="match status" value="1"/>
</dbReference>
<organism evidence="9 10">
    <name type="scientific">Nesterenkonia aerolata</name>
    <dbReference type="NCBI Taxonomy" id="3074079"/>
    <lineage>
        <taxon>Bacteria</taxon>
        <taxon>Bacillati</taxon>
        <taxon>Actinomycetota</taxon>
        <taxon>Actinomycetes</taxon>
        <taxon>Micrococcales</taxon>
        <taxon>Micrococcaceae</taxon>
        <taxon>Nesterenkonia</taxon>
    </lineage>
</organism>
<dbReference type="InterPro" id="IPR002052">
    <property type="entry name" value="DNA_methylase_N6_adenine_CS"/>
</dbReference>
<dbReference type="PROSITE" id="PS00092">
    <property type="entry name" value="N6_MTASE"/>
    <property type="match status" value="1"/>
</dbReference>
<feature type="region of interest" description="Disordered" evidence="6">
    <location>
        <begin position="325"/>
        <end position="357"/>
    </location>
</feature>
<gene>
    <name evidence="5 9" type="primary">prmC</name>
    <name evidence="9" type="ORF">RIL96_08030</name>
</gene>
<evidence type="ECO:0000256" key="3">
    <source>
        <dbReference type="ARBA" id="ARBA00022691"/>
    </source>
</evidence>
<dbReference type="InterPro" id="IPR004556">
    <property type="entry name" value="HemK-like"/>
</dbReference>
<evidence type="ECO:0000256" key="1">
    <source>
        <dbReference type="ARBA" id="ARBA00022603"/>
    </source>
</evidence>
<dbReference type="GO" id="GO:0032259">
    <property type="term" value="P:methylation"/>
    <property type="evidence" value="ECO:0007669"/>
    <property type="project" value="UniProtKB-KW"/>
</dbReference>
<name>A0ABU2DT10_9MICC</name>
<evidence type="ECO:0000256" key="6">
    <source>
        <dbReference type="SAM" id="MobiDB-lite"/>
    </source>
</evidence>
<dbReference type="PANTHER" id="PTHR18895">
    <property type="entry name" value="HEMK METHYLTRANSFERASE"/>
    <property type="match status" value="1"/>
</dbReference>
<dbReference type="InterPro" id="IPR050320">
    <property type="entry name" value="N5-glutamine_MTase"/>
</dbReference>
<comment type="similarity">
    <text evidence="5">Belongs to the protein N5-glutamine methyltransferase family. PrmC subfamily.</text>
</comment>
<keyword evidence="2 5" id="KW-0808">Transferase</keyword>
<evidence type="ECO:0000313" key="10">
    <source>
        <dbReference type="Proteomes" id="UP001251870"/>
    </source>
</evidence>
<reference evidence="9 10" key="1">
    <citation type="submission" date="2023-09" db="EMBL/GenBank/DDBJ databases">
        <title>Description of three actinobacteria isolated from air of manufacturing shop in a pharmaceutical factory.</title>
        <authorList>
            <person name="Zhang D.-F."/>
        </authorList>
    </citation>
    <scope>NUCLEOTIDE SEQUENCE [LARGE SCALE GENOMIC DNA]</scope>
    <source>
        <strain evidence="9 10">LY-0111</strain>
    </source>
</reference>
<dbReference type="GO" id="GO:0102559">
    <property type="term" value="F:peptide chain release factor N(5)-glutamine methyltransferase activity"/>
    <property type="evidence" value="ECO:0007669"/>
    <property type="project" value="UniProtKB-EC"/>
</dbReference>
<evidence type="ECO:0000259" key="7">
    <source>
        <dbReference type="Pfam" id="PF05175"/>
    </source>
</evidence>
<accession>A0ABU2DT10</accession>
<sequence length="357" mass="37812">MSSTDDEPTGTTATSGGTSLDELIPAALQHLRQAGVPSPRADLELLLAHVLGIGRGEAAAAIAAGRLISEAQAQRWHGLVAERGRRIPLQHLTGLAPFRSLQLRVGPGVFIPRPETEQVAQVVLDHLARRRTARPSAARPLRVIDLGTGSGALAAAIAAETPGIEVHAVEVSEQAAAWARLNLEPLGVTLHRMDLRELPDQWRGSFDVVVSNPPYIPPRMVPQDPEVRDHDPQLALYGGGEDGLELPRAVVGAARELLTPGGWFILEHAEVQAEAIAAYMRRFPDLVGVRTHQDLTGRDRAVSAHLDSGLNTGLDTGLNTGLSAGLSTGLDTRPATWSDAGPSTRPSARASAPTMGE</sequence>
<feature type="binding site" evidence="5">
    <location>
        <position position="170"/>
    </location>
    <ligand>
        <name>S-adenosyl-L-methionine</name>
        <dbReference type="ChEBI" id="CHEBI:59789"/>
    </ligand>
</feature>
<keyword evidence="3 5" id="KW-0949">S-adenosyl-L-methionine</keyword>
<comment type="caution">
    <text evidence="9">The sequence shown here is derived from an EMBL/GenBank/DDBJ whole genome shotgun (WGS) entry which is preliminary data.</text>
</comment>
<dbReference type="Pfam" id="PF05175">
    <property type="entry name" value="MTS"/>
    <property type="match status" value="1"/>
</dbReference>
<feature type="domain" description="Release factor glutamine methyltransferase N-terminal" evidence="8">
    <location>
        <begin position="24"/>
        <end position="94"/>
    </location>
</feature>
<proteinExistence type="inferred from homology"/>
<feature type="domain" description="Methyltransferase small" evidence="7">
    <location>
        <begin position="106"/>
        <end position="215"/>
    </location>
</feature>
<dbReference type="EMBL" id="JAVKGR010000008">
    <property type="protein sequence ID" value="MDR8019511.1"/>
    <property type="molecule type" value="Genomic_DNA"/>
</dbReference>
<dbReference type="InterPro" id="IPR019874">
    <property type="entry name" value="RF_methyltr_PrmC"/>
</dbReference>
<feature type="binding site" evidence="5">
    <location>
        <begin position="212"/>
        <end position="215"/>
    </location>
    <ligand>
        <name>substrate</name>
    </ligand>
</feature>
<evidence type="ECO:0000256" key="4">
    <source>
        <dbReference type="ARBA" id="ARBA00048391"/>
    </source>
</evidence>
<dbReference type="Proteomes" id="UP001251870">
    <property type="component" value="Unassembled WGS sequence"/>
</dbReference>
<comment type="catalytic activity">
    <reaction evidence="4 5">
        <text>L-glutaminyl-[peptide chain release factor] + S-adenosyl-L-methionine = N(5)-methyl-L-glutaminyl-[peptide chain release factor] + S-adenosyl-L-homocysteine + H(+)</text>
        <dbReference type="Rhea" id="RHEA:42896"/>
        <dbReference type="Rhea" id="RHEA-COMP:10271"/>
        <dbReference type="Rhea" id="RHEA-COMP:10272"/>
        <dbReference type="ChEBI" id="CHEBI:15378"/>
        <dbReference type="ChEBI" id="CHEBI:30011"/>
        <dbReference type="ChEBI" id="CHEBI:57856"/>
        <dbReference type="ChEBI" id="CHEBI:59789"/>
        <dbReference type="ChEBI" id="CHEBI:61891"/>
        <dbReference type="EC" id="2.1.1.297"/>
    </reaction>
</comment>
<dbReference type="InterPro" id="IPR029063">
    <property type="entry name" value="SAM-dependent_MTases_sf"/>
</dbReference>